<evidence type="ECO:0000313" key="2">
    <source>
        <dbReference type="Proteomes" id="UP000529843"/>
    </source>
</evidence>
<dbReference type="InterPro" id="IPR055979">
    <property type="entry name" value="DUF7557"/>
</dbReference>
<sequence length="49" mass="5787">MSELELEKPDYMTTIKLHSSVRKRLAKHARKDQTYENLIVELLDKIEGD</sequence>
<organism evidence="1 2">
    <name type="scientific">Marine Group I thaumarchaeote</name>
    <dbReference type="NCBI Taxonomy" id="2511932"/>
    <lineage>
        <taxon>Archaea</taxon>
        <taxon>Nitrososphaerota</taxon>
        <taxon>Marine Group I</taxon>
    </lineage>
</organism>
<dbReference type="Proteomes" id="UP000529843">
    <property type="component" value="Unassembled WGS sequence"/>
</dbReference>
<comment type="caution">
    <text evidence="1">The sequence shown here is derived from an EMBL/GenBank/DDBJ whole genome shotgun (WGS) entry which is preliminary data.</text>
</comment>
<name>A0A7K4NNI8_9ARCH</name>
<gene>
    <name evidence="1" type="ORF">HX804_03025</name>
</gene>
<accession>A0A7K4NNI8</accession>
<evidence type="ECO:0000313" key="1">
    <source>
        <dbReference type="EMBL" id="NWK02260.1"/>
    </source>
</evidence>
<reference evidence="1 2" key="1">
    <citation type="journal article" date="2019" name="Environ. Microbiol.">
        <title>Genomics insights into ecotype formation of ammonia-oxidizing archaea in the deep ocean.</title>
        <authorList>
            <person name="Wang Y."/>
            <person name="Huang J.M."/>
            <person name="Cui G.J."/>
            <person name="Nunoura T."/>
            <person name="Takaki Y."/>
            <person name="Li W.L."/>
            <person name="Li J."/>
            <person name="Gao Z.M."/>
            <person name="Takai K."/>
            <person name="Zhang A.Q."/>
            <person name="Stepanauskas R."/>
        </authorList>
    </citation>
    <scope>NUCLEOTIDE SEQUENCE [LARGE SCALE GENOMIC DNA]</scope>
    <source>
        <strain evidence="1 2">N8</strain>
    </source>
</reference>
<proteinExistence type="predicted"/>
<dbReference type="AlphaFoldDB" id="A0A7K4NNI8"/>
<protein>
    <submittedName>
        <fullName evidence="1">Uncharacterized protein</fullName>
    </submittedName>
</protein>
<dbReference type="Pfam" id="PF24434">
    <property type="entry name" value="DUF7557"/>
    <property type="match status" value="1"/>
</dbReference>
<dbReference type="EMBL" id="JACAST010000020">
    <property type="protein sequence ID" value="NWK02260.1"/>
    <property type="molecule type" value="Genomic_DNA"/>
</dbReference>